<evidence type="ECO:0000313" key="2">
    <source>
        <dbReference type="EMBL" id="AHI52866.1"/>
    </source>
</evidence>
<dbReference type="Proteomes" id="UP000019267">
    <property type="component" value="Chromosome"/>
</dbReference>
<dbReference type="STRING" id="1276246.SCULI_v1c05250"/>
<feature type="domain" description="Antitoxin SocA-like Panacea" evidence="1">
    <location>
        <begin position="46"/>
        <end position="144"/>
    </location>
</feature>
<evidence type="ECO:0000259" key="1">
    <source>
        <dbReference type="Pfam" id="PF13274"/>
    </source>
</evidence>
<dbReference type="AlphaFoldDB" id="W6A7A8"/>
<dbReference type="EMBL" id="CP006681">
    <property type="protein sequence ID" value="AHI52866.1"/>
    <property type="molecule type" value="Genomic_DNA"/>
</dbReference>
<keyword evidence="3" id="KW-1185">Reference proteome</keyword>
<dbReference type="PATRIC" id="fig|1276246.3.peg.523"/>
<organism evidence="2 3">
    <name type="scientific">Spiroplasma culicicola AES-1</name>
    <dbReference type="NCBI Taxonomy" id="1276246"/>
    <lineage>
        <taxon>Bacteria</taxon>
        <taxon>Bacillati</taxon>
        <taxon>Mycoplasmatota</taxon>
        <taxon>Mollicutes</taxon>
        <taxon>Entomoplasmatales</taxon>
        <taxon>Spiroplasmataceae</taxon>
        <taxon>Spiroplasma</taxon>
    </lineage>
</organism>
<dbReference type="HOGENOM" id="CLU_1593523_0_0_14"/>
<dbReference type="KEGG" id="scq:SCULI_v1c05250"/>
<protein>
    <recommendedName>
        <fullName evidence="1">Antitoxin SocA-like Panacea domain-containing protein</fullName>
    </recommendedName>
</protein>
<gene>
    <name evidence="2" type="ORF">SCULI_v1c05250</name>
</gene>
<dbReference type="OrthoDB" id="390051at2"/>
<name>W6A7A8_9MOLU</name>
<accession>W6A7A8</accession>
<sequence>MNRICKARAIANYVVNYVYQKCEGLFSYRDLIYAEEDVIDFKNIKLQNILYFLYGLYYSKTGKQIFDDDFIAHKYGPIINEVYYEVKQRLRNPFRNIPKFFFSDSNYSELNTDFDIINEILDSILKFSSWRLIELNHLNNSPWKLTKKLTIMNKTQINNYFLKIKFE</sequence>
<dbReference type="eggNOG" id="COG3600">
    <property type="taxonomic scope" value="Bacteria"/>
</dbReference>
<dbReference type="InterPro" id="IPR025272">
    <property type="entry name" value="SocA_Panacea"/>
</dbReference>
<proteinExistence type="predicted"/>
<evidence type="ECO:0000313" key="3">
    <source>
        <dbReference type="Proteomes" id="UP000019267"/>
    </source>
</evidence>
<reference evidence="2 3" key="1">
    <citation type="journal article" date="2014" name="Genome Biol. Evol.">
        <title>Molecular evolution of the substrate utilization strategies and putative virulence factors in mosquito-associated Spiroplasma species.</title>
        <authorList>
            <person name="Chang T.H."/>
            <person name="Lo W.S."/>
            <person name="Ku C."/>
            <person name="Chen L.L."/>
            <person name="Kuo C.H."/>
        </authorList>
    </citation>
    <scope>NUCLEOTIDE SEQUENCE [LARGE SCALE GENOMIC DNA]</scope>
    <source>
        <strain evidence="2">AES-1</strain>
    </source>
</reference>
<dbReference type="RefSeq" id="WP_025363102.1">
    <property type="nucleotide sequence ID" value="NZ_CP006681.1"/>
</dbReference>
<dbReference type="Pfam" id="PF13274">
    <property type="entry name" value="SocA_Panacea"/>
    <property type="match status" value="1"/>
</dbReference>